<evidence type="ECO:0000256" key="2">
    <source>
        <dbReference type="ARBA" id="ARBA00022801"/>
    </source>
</evidence>
<comment type="caution">
    <text evidence="4">The sequence shown here is derived from an EMBL/GenBank/DDBJ whole genome shotgun (WGS) entry which is preliminary data.</text>
</comment>
<dbReference type="InterPro" id="IPR032466">
    <property type="entry name" value="Metal_Hydrolase"/>
</dbReference>
<feature type="domain" description="Amidohydrolase-related" evidence="3">
    <location>
        <begin position="92"/>
        <end position="145"/>
    </location>
</feature>
<proteinExistence type="inferred from homology"/>
<dbReference type="Gene3D" id="3.20.20.140">
    <property type="entry name" value="Metal-dependent hydrolases"/>
    <property type="match status" value="1"/>
</dbReference>
<comment type="similarity">
    <text evidence="1">Belongs to the metallo-dependent hydrolases superfamily. NagA family.</text>
</comment>
<dbReference type="PANTHER" id="PTHR11113">
    <property type="entry name" value="N-ACETYLGLUCOSAMINE-6-PHOSPHATE DEACETYLASE"/>
    <property type="match status" value="1"/>
</dbReference>
<evidence type="ECO:0000313" key="5">
    <source>
        <dbReference type="Proteomes" id="UP001226691"/>
    </source>
</evidence>
<dbReference type="Pfam" id="PF01979">
    <property type="entry name" value="Amidohydro_1"/>
    <property type="match status" value="1"/>
</dbReference>
<evidence type="ECO:0000313" key="4">
    <source>
        <dbReference type="EMBL" id="MDQ1124594.1"/>
    </source>
</evidence>
<gene>
    <name evidence="4" type="ORF">QE412_003167</name>
</gene>
<organism evidence="4 5">
    <name type="scientific">Microbacterium trichothecenolyticum</name>
    <name type="common">Aureobacterium trichothecenolyticum</name>
    <dbReference type="NCBI Taxonomy" id="69370"/>
    <lineage>
        <taxon>Bacteria</taxon>
        <taxon>Bacillati</taxon>
        <taxon>Actinomycetota</taxon>
        <taxon>Actinomycetes</taxon>
        <taxon>Micrococcales</taxon>
        <taxon>Microbacteriaceae</taxon>
        <taxon>Microbacterium</taxon>
    </lineage>
</organism>
<dbReference type="RefSeq" id="WP_307486026.1">
    <property type="nucleotide sequence ID" value="NZ_JAUTBF010000001.1"/>
</dbReference>
<keyword evidence="2" id="KW-0378">Hydrolase</keyword>
<dbReference type="SUPFAM" id="SSF51556">
    <property type="entry name" value="Metallo-dependent hydrolases"/>
    <property type="match status" value="1"/>
</dbReference>
<dbReference type="PANTHER" id="PTHR11113:SF14">
    <property type="entry name" value="N-ACETYLGLUCOSAMINE-6-PHOSPHATE DEACETYLASE"/>
    <property type="match status" value="1"/>
</dbReference>
<dbReference type="Proteomes" id="UP001226691">
    <property type="component" value="Unassembled WGS sequence"/>
</dbReference>
<dbReference type="EMBL" id="JAUTBF010000001">
    <property type="protein sequence ID" value="MDQ1124594.1"/>
    <property type="molecule type" value="Genomic_DNA"/>
</dbReference>
<reference evidence="4 5" key="1">
    <citation type="submission" date="2023-07" db="EMBL/GenBank/DDBJ databases">
        <title>Functional and genomic diversity of the sorghum phyllosphere microbiome.</title>
        <authorList>
            <person name="Shade A."/>
        </authorList>
    </citation>
    <scope>NUCLEOTIDE SEQUENCE [LARGE SCALE GENOMIC DNA]</scope>
    <source>
        <strain evidence="4 5">SORGH_AS_1207</strain>
    </source>
</reference>
<protein>
    <submittedName>
        <fullName evidence="4">N-acetylglucosamine-6-phosphate deacetylase</fullName>
    </submittedName>
</protein>
<dbReference type="Gene3D" id="2.30.40.10">
    <property type="entry name" value="Urease, subunit C, domain 1"/>
    <property type="match status" value="1"/>
</dbReference>
<dbReference type="InterPro" id="IPR011059">
    <property type="entry name" value="Metal-dep_hydrolase_composite"/>
</dbReference>
<keyword evidence="5" id="KW-1185">Reference proteome</keyword>
<evidence type="ECO:0000259" key="3">
    <source>
        <dbReference type="Pfam" id="PF01979"/>
    </source>
</evidence>
<evidence type="ECO:0000256" key="1">
    <source>
        <dbReference type="ARBA" id="ARBA00010716"/>
    </source>
</evidence>
<accession>A0ABU0U086</accession>
<sequence length="158" mass="16119">MPGLHHRAPGPVLAAIDAENVVLELILDGLHVDPRLAAALFTLAPGRVALITDAMAAAGADDGFYRLGGLAVHVEGGRALVEGSETLAGSTLTQDVALANARALGIPLPVAVEALTLTPARALGLEDRLGLVRAGYAADVCLWDADGCMRQDSPAARA</sequence>
<dbReference type="InterPro" id="IPR006680">
    <property type="entry name" value="Amidohydro-rel"/>
</dbReference>
<name>A0ABU0U086_MICTR</name>